<proteinExistence type="inferred from homology"/>
<comment type="pathway">
    <text evidence="2">Cell wall biogenesis; peptidoglycan biosynthesis.</text>
</comment>
<dbReference type="GO" id="GO:0071555">
    <property type="term" value="P:cell wall organization"/>
    <property type="evidence" value="ECO:0007669"/>
    <property type="project" value="TreeGrafter"/>
</dbReference>
<accession>W4VG53</accession>
<dbReference type="GO" id="GO:0008658">
    <property type="term" value="F:penicillin binding"/>
    <property type="evidence" value="ECO:0007669"/>
    <property type="project" value="InterPro"/>
</dbReference>
<dbReference type="RefSeq" id="WP_369403398.1">
    <property type="nucleotide sequence ID" value="NZ_BAVS01000001.1"/>
</dbReference>
<dbReference type="InterPro" id="IPR005311">
    <property type="entry name" value="PBP_dimer"/>
</dbReference>
<dbReference type="PANTHER" id="PTHR30627">
    <property type="entry name" value="PEPTIDOGLYCAN D,D-TRANSPEPTIDASE"/>
    <property type="match status" value="1"/>
</dbReference>
<dbReference type="InterPro" id="IPR050515">
    <property type="entry name" value="Beta-lactam/transpept"/>
</dbReference>
<gene>
    <name evidence="10" type="ORF">JCM21714_700</name>
</gene>
<dbReference type="Gene3D" id="3.30.70.2110">
    <property type="match status" value="1"/>
</dbReference>
<evidence type="ECO:0000313" key="11">
    <source>
        <dbReference type="Proteomes" id="UP000019102"/>
    </source>
</evidence>
<feature type="transmembrane region" description="Helical" evidence="7">
    <location>
        <begin position="12"/>
        <end position="30"/>
    </location>
</feature>
<evidence type="ECO:0000256" key="7">
    <source>
        <dbReference type="SAM" id="Phobius"/>
    </source>
</evidence>
<comment type="subcellular location">
    <subcellularLocation>
        <location evidence="1">Membrane</location>
    </subcellularLocation>
</comment>
<protein>
    <recommendedName>
        <fullName evidence="4">serine-type D-Ala-D-Ala carboxypeptidase</fullName>
        <ecNumber evidence="4">3.4.16.4</ecNumber>
    </recommendedName>
</protein>
<evidence type="ECO:0000256" key="5">
    <source>
        <dbReference type="ARBA" id="ARBA00023136"/>
    </source>
</evidence>
<evidence type="ECO:0000259" key="9">
    <source>
        <dbReference type="Pfam" id="PF03717"/>
    </source>
</evidence>
<keyword evidence="7" id="KW-1133">Transmembrane helix</keyword>
<dbReference type="InterPro" id="IPR036138">
    <property type="entry name" value="PBP_dimer_sf"/>
</dbReference>
<dbReference type="EMBL" id="BAVS01000001">
    <property type="protein sequence ID" value="GAE91744.1"/>
    <property type="molecule type" value="Genomic_DNA"/>
</dbReference>
<evidence type="ECO:0000256" key="4">
    <source>
        <dbReference type="ARBA" id="ARBA00012448"/>
    </source>
</evidence>
<evidence type="ECO:0000259" key="8">
    <source>
        <dbReference type="Pfam" id="PF00905"/>
    </source>
</evidence>
<dbReference type="GO" id="GO:0005886">
    <property type="term" value="C:plasma membrane"/>
    <property type="evidence" value="ECO:0007669"/>
    <property type="project" value="TreeGrafter"/>
</dbReference>
<dbReference type="Gene3D" id="3.40.710.10">
    <property type="entry name" value="DD-peptidase/beta-lactamase superfamily"/>
    <property type="match status" value="1"/>
</dbReference>
<evidence type="ECO:0000256" key="1">
    <source>
        <dbReference type="ARBA" id="ARBA00004370"/>
    </source>
</evidence>
<feature type="domain" description="Penicillin-binding protein transpeptidase" evidence="8">
    <location>
        <begin position="265"/>
        <end position="353"/>
    </location>
</feature>
<keyword evidence="7" id="KW-0812">Transmembrane</keyword>
<dbReference type="Pfam" id="PF03717">
    <property type="entry name" value="PBP_dimer"/>
    <property type="match status" value="1"/>
</dbReference>
<sequence>MKSKTTQIMPTVWIVIFSVAFLVIAGRFLYIQVSGEVSGVSIQKLAEEKRTNQYTIPASRGTIYDRNGMSLAQEHVVYRIYAILDETYTTNGLNPKHVKNIEETAQKLAPILEMEESVVLNSLQEGKQKNSFQVEFGSKGRELNQEQKDEIEALELPGINFMEEPIRFYPNGMFASHTIGLTDKQEDKIIGINGVESYMNELLTGVDGSISYQRDKFNFKLLNPNEVINEPENGDDVYLTIDQKIQTLMEDALSEVNDEYAPTRMTAVVMNAKTGEVLALSNRPSYNPNNLEDVDNWYNDVIATPFEPGSTMKIFTLASAIEEGVWNPDELYKSGTFKAESNSRTIGDHNNKRGWGND</sequence>
<keyword evidence="5 7" id="KW-0472">Membrane</keyword>
<evidence type="ECO:0000256" key="3">
    <source>
        <dbReference type="ARBA" id="ARBA00007171"/>
    </source>
</evidence>
<dbReference type="SUPFAM" id="SSF56601">
    <property type="entry name" value="beta-lactamase/transpeptidase-like"/>
    <property type="match status" value="1"/>
</dbReference>
<evidence type="ECO:0000256" key="2">
    <source>
        <dbReference type="ARBA" id="ARBA00004752"/>
    </source>
</evidence>
<dbReference type="PANTHER" id="PTHR30627:SF26">
    <property type="entry name" value="PENICILLIN-BINDING PROTEIN 2B"/>
    <property type="match status" value="1"/>
</dbReference>
<dbReference type="eggNOG" id="COG0768">
    <property type="taxonomic scope" value="Bacteria"/>
</dbReference>
<dbReference type="GO" id="GO:0009002">
    <property type="term" value="F:serine-type D-Ala-D-Ala carboxypeptidase activity"/>
    <property type="evidence" value="ECO:0007669"/>
    <property type="project" value="UniProtKB-EC"/>
</dbReference>
<keyword evidence="11" id="KW-1185">Reference proteome</keyword>
<comment type="catalytic activity">
    <reaction evidence="6">
        <text>Preferential cleavage: (Ac)2-L-Lys-D-Ala-|-D-Ala. Also transpeptidation of peptidyl-alanyl moieties that are N-acyl substituents of D-alanine.</text>
        <dbReference type="EC" id="3.4.16.4"/>
    </reaction>
</comment>
<dbReference type="STRING" id="1298598.JCM21714_700"/>
<comment type="caution">
    <text evidence="10">The sequence shown here is derived from an EMBL/GenBank/DDBJ whole genome shotgun (WGS) entry which is preliminary data.</text>
</comment>
<dbReference type="UniPathway" id="UPA00219"/>
<reference evidence="10 11" key="1">
    <citation type="journal article" date="2014" name="Genome Announc.">
        <title>Draft Genome Sequence of the Boron-Tolerant and Moderately Halotolerant Bacterium Gracilibacillus boraciitolerans JCM 21714T.</title>
        <authorList>
            <person name="Ahmed I."/>
            <person name="Oshima K."/>
            <person name="Suda W."/>
            <person name="Kitamura K."/>
            <person name="Iida T."/>
            <person name="Ohmori Y."/>
            <person name="Fujiwara T."/>
            <person name="Hattori M."/>
            <person name="Ohkuma M."/>
        </authorList>
    </citation>
    <scope>NUCLEOTIDE SEQUENCE [LARGE SCALE GENOMIC DNA]</scope>
    <source>
        <strain evidence="10 11">JCM 21714</strain>
    </source>
</reference>
<dbReference type="InterPro" id="IPR001460">
    <property type="entry name" value="PCN-bd_Tpept"/>
</dbReference>
<dbReference type="EC" id="3.4.16.4" evidence="4"/>
<dbReference type="SUPFAM" id="SSF56519">
    <property type="entry name" value="Penicillin binding protein dimerisation domain"/>
    <property type="match status" value="1"/>
</dbReference>
<dbReference type="Gene3D" id="3.90.1310.10">
    <property type="entry name" value="Penicillin-binding protein 2a (Domain 2)"/>
    <property type="match status" value="1"/>
</dbReference>
<organism evidence="10 11">
    <name type="scientific">Gracilibacillus boraciitolerans JCM 21714</name>
    <dbReference type="NCBI Taxonomy" id="1298598"/>
    <lineage>
        <taxon>Bacteria</taxon>
        <taxon>Bacillati</taxon>
        <taxon>Bacillota</taxon>
        <taxon>Bacilli</taxon>
        <taxon>Bacillales</taxon>
        <taxon>Bacillaceae</taxon>
        <taxon>Gracilibacillus</taxon>
    </lineage>
</organism>
<dbReference type="Pfam" id="PF00905">
    <property type="entry name" value="Transpeptidase"/>
    <property type="match status" value="1"/>
</dbReference>
<dbReference type="AlphaFoldDB" id="W4VG53"/>
<evidence type="ECO:0000313" key="10">
    <source>
        <dbReference type="EMBL" id="GAE91744.1"/>
    </source>
</evidence>
<evidence type="ECO:0000256" key="6">
    <source>
        <dbReference type="ARBA" id="ARBA00034000"/>
    </source>
</evidence>
<name>W4VG53_9BACI</name>
<dbReference type="Proteomes" id="UP000019102">
    <property type="component" value="Unassembled WGS sequence"/>
</dbReference>
<feature type="domain" description="Penicillin-binding protein dimerisation" evidence="9">
    <location>
        <begin position="55"/>
        <end position="217"/>
    </location>
</feature>
<comment type="similarity">
    <text evidence="3">Belongs to the transpeptidase family.</text>
</comment>
<dbReference type="GO" id="GO:0009252">
    <property type="term" value="P:peptidoglycan biosynthetic process"/>
    <property type="evidence" value="ECO:0007669"/>
    <property type="project" value="UniProtKB-UniPathway"/>
</dbReference>
<dbReference type="InterPro" id="IPR012338">
    <property type="entry name" value="Beta-lactam/transpept-like"/>
</dbReference>